<dbReference type="EMBL" id="JBBPBK010000005">
    <property type="protein sequence ID" value="KAK9285986.1"/>
    <property type="molecule type" value="Genomic_DNA"/>
</dbReference>
<keyword evidence="2" id="KW-0812">Transmembrane</keyword>
<dbReference type="AlphaFoldDB" id="A0AAP0X1S3"/>
<evidence type="ECO:0000313" key="4">
    <source>
        <dbReference type="Proteomes" id="UP001415857"/>
    </source>
</evidence>
<accession>A0AAP0X1S3</accession>
<evidence type="ECO:0000256" key="2">
    <source>
        <dbReference type="SAM" id="Phobius"/>
    </source>
</evidence>
<feature type="transmembrane region" description="Helical" evidence="2">
    <location>
        <begin position="182"/>
        <end position="204"/>
    </location>
</feature>
<evidence type="ECO:0000256" key="1">
    <source>
        <dbReference type="SAM" id="Coils"/>
    </source>
</evidence>
<keyword evidence="2" id="KW-1133">Transmembrane helix</keyword>
<gene>
    <name evidence="3" type="ORF">L1049_025189</name>
</gene>
<evidence type="ECO:0000313" key="3">
    <source>
        <dbReference type="EMBL" id="KAK9285986.1"/>
    </source>
</evidence>
<proteinExistence type="predicted"/>
<keyword evidence="1" id="KW-0175">Coiled coil</keyword>
<keyword evidence="2" id="KW-0472">Membrane</keyword>
<name>A0AAP0X1S3_LIQFO</name>
<dbReference type="Proteomes" id="UP001415857">
    <property type="component" value="Unassembled WGS sequence"/>
</dbReference>
<comment type="caution">
    <text evidence="3">The sequence shown here is derived from an EMBL/GenBank/DDBJ whole genome shotgun (WGS) entry which is preliminary data.</text>
</comment>
<dbReference type="PANTHER" id="PTHR33868:SF10">
    <property type="entry name" value="OS08G0483100 PROTEIN"/>
    <property type="match status" value="1"/>
</dbReference>
<keyword evidence="4" id="KW-1185">Reference proteome</keyword>
<reference evidence="3 4" key="1">
    <citation type="journal article" date="2024" name="Plant J.">
        <title>Genome sequences and population genomics reveal climatic adaptation and genomic divergence between two closely related sweetgum species.</title>
        <authorList>
            <person name="Xu W.Q."/>
            <person name="Ren C.Q."/>
            <person name="Zhang X.Y."/>
            <person name="Comes H.P."/>
            <person name="Liu X.H."/>
            <person name="Li Y.G."/>
            <person name="Kettle C.J."/>
            <person name="Jalonen R."/>
            <person name="Gaisberger H."/>
            <person name="Ma Y.Z."/>
            <person name="Qiu Y.X."/>
        </authorList>
    </citation>
    <scope>NUCLEOTIDE SEQUENCE [LARGE SCALE GENOMIC DNA]</scope>
    <source>
        <strain evidence="3">Hangzhou</strain>
    </source>
</reference>
<dbReference type="PANTHER" id="PTHR33868">
    <property type="entry name" value="EXPRESSED PROTEIN"/>
    <property type="match status" value="1"/>
</dbReference>
<protein>
    <submittedName>
        <fullName evidence="3">Uncharacterized protein</fullName>
    </submittedName>
</protein>
<feature type="coiled-coil region" evidence="1">
    <location>
        <begin position="95"/>
        <end position="122"/>
    </location>
</feature>
<organism evidence="3 4">
    <name type="scientific">Liquidambar formosana</name>
    <name type="common">Formosan gum</name>
    <dbReference type="NCBI Taxonomy" id="63359"/>
    <lineage>
        <taxon>Eukaryota</taxon>
        <taxon>Viridiplantae</taxon>
        <taxon>Streptophyta</taxon>
        <taxon>Embryophyta</taxon>
        <taxon>Tracheophyta</taxon>
        <taxon>Spermatophyta</taxon>
        <taxon>Magnoliopsida</taxon>
        <taxon>eudicotyledons</taxon>
        <taxon>Gunneridae</taxon>
        <taxon>Pentapetalae</taxon>
        <taxon>Saxifragales</taxon>
        <taxon>Altingiaceae</taxon>
        <taxon>Liquidambar</taxon>
    </lineage>
</organism>
<sequence>MAGWMLNNQKLNSKASEGSEMVMGYLGSQKSGVELMQNCDLPPPLKVFAGSDTTVITSMNRICSMMVREDDDGDDLHVSSRGRNENDKLELLKALRLSQTRAREAERKNEQIVKERDCLSNALLEESLKLFAHRRWVKLLEVQVSKLQSERLHRGKQSPCCQCCRSNGVESSPEEEDDGVKWVLALAVCLGIAGVGYAFGCRYLF</sequence>